<evidence type="ECO:0000256" key="3">
    <source>
        <dbReference type="ARBA" id="ARBA00020256"/>
    </source>
</evidence>
<reference evidence="15 16" key="1">
    <citation type="journal article" date="2019" name="Sci. Rep.">
        <title>Comparative genomics of chytrid fungi reveal insights into the obligate biotrophic and pathogenic lifestyle of Synchytrium endobioticum.</title>
        <authorList>
            <person name="van de Vossenberg B.T.L.H."/>
            <person name="Warris S."/>
            <person name="Nguyen H.D.T."/>
            <person name="van Gent-Pelzer M.P.E."/>
            <person name="Joly D.L."/>
            <person name="van de Geest H.C."/>
            <person name="Bonants P.J.M."/>
            <person name="Smith D.S."/>
            <person name="Levesque C.A."/>
            <person name="van der Lee T.A.J."/>
        </authorList>
    </citation>
    <scope>NUCLEOTIDE SEQUENCE [LARGE SCALE GENOMIC DNA]</scope>
    <source>
        <strain evidence="15 16">MB42</strain>
    </source>
</reference>
<feature type="domain" description="Cyclic nucleotide-binding" evidence="14">
    <location>
        <begin position="562"/>
        <end position="681"/>
    </location>
</feature>
<keyword evidence="11" id="KW-0406">Ion transport</keyword>
<keyword evidence="10" id="KW-0675">Receptor</keyword>
<feature type="transmembrane region" description="Helical" evidence="13">
    <location>
        <begin position="1051"/>
        <end position="1073"/>
    </location>
</feature>
<gene>
    <name evidence="15" type="ORF">SeMB42_g02892</name>
</gene>
<dbReference type="Gene3D" id="2.60.120.10">
    <property type="entry name" value="Jelly Rolls"/>
    <property type="match status" value="1"/>
</dbReference>
<evidence type="ECO:0000256" key="10">
    <source>
        <dbReference type="ARBA" id="ARBA00023170"/>
    </source>
</evidence>
<feature type="compositionally biased region" description="Acidic residues" evidence="12">
    <location>
        <begin position="818"/>
        <end position="833"/>
    </location>
</feature>
<dbReference type="EMBL" id="QEAN01000095">
    <property type="protein sequence ID" value="TPX48715.1"/>
    <property type="molecule type" value="Genomic_DNA"/>
</dbReference>
<feature type="transmembrane region" description="Helical" evidence="13">
    <location>
        <begin position="265"/>
        <end position="285"/>
    </location>
</feature>
<dbReference type="Gene3D" id="1.10.287.630">
    <property type="entry name" value="Helix hairpin bin"/>
    <property type="match status" value="1"/>
</dbReference>
<keyword evidence="11" id="KW-0407">Ion channel</keyword>
<evidence type="ECO:0000256" key="8">
    <source>
        <dbReference type="ARBA" id="ARBA00023134"/>
    </source>
</evidence>
<dbReference type="VEuPathDB" id="FungiDB:SeMB42_g02892"/>
<dbReference type="InterPro" id="IPR019009">
    <property type="entry name" value="SRP_receptor_beta_su"/>
</dbReference>
<feature type="transmembrane region" description="Helical" evidence="13">
    <location>
        <begin position="231"/>
        <end position="253"/>
    </location>
</feature>
<name>A0A507DBN2_9FUNG</name>
<feature type="compositionally biased region" description="Polar residues" evidence="12">
    <location>
        <begin position="891"/>
        <end position="906"/>
    </location>
</feature>
<evidence type="ECO:0000313" key="16">
    <source>
        <dbReference type="Proteomes" id="UP000317494"/>
    </source>
</evidence>
<feature type="compositionally biased region" description="Polar residues" evidence="12">
    <location>
        <begin position="834"/>
        <end position="844"/>
    </location>
</feature>
<dbReference type="SUPFAM" id="SSF81324">
    <property type="entry name" value="Voltage-gated potassium channels"/>
    <property type="match status" value="1"/>
</dbReference>
<keyword evidence="9 13" id="KW-0472">Membrane</keyword>
<evidence type="ECO:0000256" key="4">
    <source>
        <dbReference type="ARBA" id="ARBA00022692"/>
    </source>
</evidence>
<feature type="compositionally biased region" description="Polar residues" evidence="12">
    <location>
        <begin position="957"/>
        <end position="991"/>
    </location>
</feature>
<keyword evidence="6" id="KW-0256">Endoplasmic reticulum</keyword>
<keyword evidence="8" id="KW-0342">GTP-binding</keyword>
<dbReference type="GO" id="GO:0044877">
    <property type="term" value="F:protein-containing complex binding"/>
    <property type="evidence" value="ECO:0007669"/>
    <property type="project" value="TreeGrafter"/>
</dbReference>
<dbReference type="GO" id="GO:0005525">
    <property type="term" value="F:GTP binding"/>
    <property type="evidence" value="ECO:0007669"/>
    <property type="project" value="UniProtKB-KW"/>
</dbReference>
<dbReference type="SMART" id="SM00100">
    <property type="entry name" value="cNMP"/>
    <property type="match status" value="1"/>
</dbReference>
<evidence type="ECO:0000256" key="1">
    <source>
        <dbReference type="ARBA" id="ARBA00004389"/>
    </source>
</evidence>
<dbReference type="PANTHER" id="PTHR45638:SF11">
    <property type="entry name" value="CYCLIC NUCLEOTIDE-GATED CATION CHANNEL SUBUNIT A"/>
    <property type="match status" value="1"/>
</dbReference>
<dbReference type="PROSITE" id="PS50042">
    <property type="entry name" value="CNMP_BINDING_3"/>
    <property type="match status" value="1"/>
</dbReference>
<feature type="compositionally biased region" description="Basic residues" evidence="12">
    <location>
        <begin position="910"/>
        <end position="920"/>
    </location>
</feature>
<dbReference type="Pfam" id="PF09439">
    <property type="entry name" value="SRPRB"/>
    <property type="match status" value="1"/>
</dbReference>
<dbReference type="InterPro" id="IPR000595">
    <property type="entry name" value="cNMP-bd_dom"/>
</dbReference>
<comment type="subcellular location">
    <subcellularLocation>
        <location evidence="1">Endoplasmic reticulum membrane</location>
        <topology evidence="1">Single-pass membrane protein</topology>
    </subcellularLocation>
</comment>
<feature type="compositionally biased region" description="Low complexity" evidence="12">
    <location>
        <begin position="927"/>
        <end position="939"/>
    </location>
</feature>
<feature type="region of interest" description="Disordered" evidence="12">
    <location>
        <begin position="887"/>
        <end position="1019"/>
    </location>
</feature>
<evidence type="ECO:0000256" key="13">
    <source>
        <dbReference type="SAM" id="Phobius"/>
    </source>
</evidence>
<dbReference type="Proteomes" id="UP000317494">
    <property type="component" value="Unassembled WGS sequence"/>
</dbReference>
<dbReference type="GO" id="GO:0005221">
    <property type="term" value="F:intracellularly cyclic nucleotide-activated monoatomic cation channel activity"/>
    <property type="evidence" value="ECO:0007669"/>
    <property type="project" value="InterPro"/>
</dbReference>
<dbReference type="SUPFAM" id="SSF51206">
    <property type="entry name" value="cAMP-binding domain-like"/>
    <property type="match status" value="1"/>
</dbReference>
<dbReference type="InterPro" id="IPR050866">
    <property type="entry name" value="CNG_cation_channel"/>
</dbReference>
<dbReference type="InterPro" id="IPR014710">
    <property type="entry name" value="RmlC-like_jellyroll"/>
</dbReference>
<feature type="compositionally biased region" description="Polar residues" evidence="12">
    <location>
        <begin position="732"/>
        <end position="749"/>
    </location>
</feature>
<comment type="similarity">
    <text evidence="2">Belongs to the SRP receptor beta subunit family.</text>
</comment>
<keyword evidence="7 13" id="KW-1133">Transmembrane helix</keyword>
<evidence type="ECO:0000256" key="7">
    <source>
        <dbReference type="ARBA" id="ARBA00022989"/>
    </source>
</evidence>
<evidence type="ECO:0000256" key="2">
    <source>
        <dbReference type="ARBA" id="ARBA00005619"/>
    </source>
</evidence>
<evidence type="ECO:0000256" key="12">
    <source>
        <dbReference type="SAM" id="MobiDB-lite"/>
    </source>
</evidence>
<protein>
    <recommendedName>
        <fullName evidence="3">Signal recognition particle receptor subunit beta</fullName>
    </recommendedName>
</protein>
<keyword evidence="5" id="KW-0547">Nucleotide-binding</keyword>
<dbReference type="SUPFAM" id="SSF52540">
    <property type="entry name" value="P-loop containing nucleoside triphosphate hydrolases"/>
    <property type="match status" value="1"/>
</dbReference>
<dbReference type="CDD" id="cd00038">
    <property type="entry name" value="CAP_ED"/>
    <property type="match status" value="1"/>
</dbReference>
<evidence type="ECO:0000256" key="9">
    <source>
        <dbReference type="ARBA" id="ARBA00023136"/>
    </source>
</evidence>
<evidence type="ECO:0000313" key="15">
    <source>
        <dbReference type="EMBL" id="TPX48715.1"/>
    </source>
</evidence>
<dbReference type="GO" id="GO:0005789">
    <property type="term" value="C:endoplasmic reticulum membrane"/>
    <property type="evidence" value="ECO:0007669"/>
    <property type="project" value="UniProtKB-SubCell"/>
</dbReference>
<accession>A0A507DBN2</accession>
<comment type="caution">
    <text evidence="15">The sequence shown here is derived from an EMBL/GenBank/DDBJ whole genome shotgun (WGS) entry which is preliminary data.</text>
</comment>
<organism evidence="15 16">
    <name type="scientific">Synchytrium endobioticum</name>
    <dbReference type="NCBI Taxonomy" id="286115"/>
    <lineage>
        <taxon>Eukaryota</taxon>
        <taxon>Fungi</taxon>
        <taxon>Fungi incertae sedis</taxon>
        <taxon>Chytridiomycota</taxon>
        <taxon>Chytridiomycota incertae sedis</taxon>
        <taxon>Chytridiomycetes</taxon>
        <taxon>Synchytriales</taxon>
        <taxon>Synchytriaceae</taxon>
        <taxon>Synchytrium</taxon>
    </lineage>
</organism>
<evidence type="ECO:0000256" key="11">
    <source>
        <dbReference type="ARBA" id="ARBA00023286"/>
    </source>
</evidence>
<feature type="region of interest" description="Disordered" evidence="12">
    <location>
        <begin position="793"/>
        <end position="850"/>
    </location>
</feature>
<dbReference type="PANTHER" id="PTHR45638">
    <property type="entry name" value="CYCLIC NUCLEOTIDE-GATED CATION CHANNEL SUBUNIT A"/>
    <property type="match status" value="1"/>
</dbReference>
<keyword evidence="11" id="KW-0813">Transport</keyword>
<dbReference type="InterPro" id="IPR018490">
    <property type="entry name" value="cNMP-bd_dom_sf"/>
</dbReference>
<keyword evidence="4 13" id="KW-0812">Transmembrane</keyword>
<feature type="region of interest" description="Disordered" evidence="12">
    <location>
        <begin position="1"/>
        <end position="45"/>
    </location>
</feature>
<feature type="region of interest" description="Disordered" evidence="12">
    <location>
        <begin position="157"/>
        <end position="183"/>
    </location>
</feature>
<feature type="region of interest" description="Disordered" evidence="12">
    <location>
        <begin position="731"/>
        <end position="753"/>
    </location>
</feature>
<sequence>MQPSPSIIHDHDNDTRRDADADADAHRHTESSPSSPLPILVASPTTAENTMVRQPPHIADSDVISSAYNTATRPPPHPTKTASVVSLGHQADPSVFPTDSRRRNSLVNQADMPRPVAMHGATTASMSLVPASNKGSALLLDTECSSIGRSAIQDPLPAATSHHRMPPQQPLTDADDTDVPPPDQALMPMQATLDTNEQLLTPFQKNLLSCWNTLAERLSSPVKSDEKWYQWWSRIIFSLQLAHIYIMPLLMAFSPELLGDSTSSLVIFGVTAFSLDMLLLIHVYFQARIIPLNDWGEEIDGKTAIHHYMFERMGILEVASALPWDLLALAVPCTMLPSGWGCYQSRLWALLRTIKSILGFPLTACYNASIPGLPLPVSRLCKSLIFFMLMGHIDGCLFWVVDISLPPGQRWIDLNSALDGHTGWMTHYPDTLLGALASLVLKLRGAYVSSECIFVLFEFIAGILAYGTLFAEVFAVLRMFDESATQARQDVEHRLHMDNVREYMRQNKLPPAVQDQVLAYKEIQYRRIKGVDEARLFDDIPTSVQHKIQEQLYMDLVRTVPLFADMDDRIRQAVCICVKPLMLLDGWILFNTGDDAHEMYFIKSGHIEICIGPEQRVVATLGPGNFFGELALFDSDSGKRSATTRGKGTTELCVLSKTDFQSILSRYPAAAERVAQAVIERREERRKNEEAVAAQRQQEQEAATAAVRTSTYVTKVVEASTRILSRALGSHMSLSSAHGTRASGQESPMSRSSVSFVRFRRPLSAFSATGVTKVSKRPVSCRLSNAVSIQVDSEDVSSLGGDGGDVQQENVRQGNDEYTSDDYEDRESEDENEASNQHNASHPSVVQPDKTEANQYCNIYITDATLPRKRSASPTKVAAWTDKVAAPLDGSASSPPKSDISKNPSDSHFRQPKKPSILHRSKTEEYSFSSRSASLASQAPRGRMNTSGKSLHLADPQKSSVNQVTEGAKSRLSNSSRRNGTGINISNQSIPTVRFKESNTSLDQQKDKNSAGARRPVGRRPTLRTLTLMLAWPIPEEAKLSDDPPMLLGNVYLDAGLVLVVAAVTIVVFLNYFRRSISRKDTFLITGLSDAGKTTLYLRLRYGRTKPTHTSMQENDGRFAVFSNDANVSDRSNRLIHAVDVPGHEKLRYRFAEFLPIARAVVFVIDSSTVTQQAQVRRAAEYLYDILANKHAAAPKPVPMLVVCNKSDHLLAASEDKIRILLQSEIDKLRTTRSAALDKQDSGGQEEVFLGYDNEAFQFEHVPNEIRFLRCSLVCGSEERDDVSGMDDIVDWIRQQS</sequence>
<dbReference type="Pfam" id="PF00027">
    <property type="entry name" value="cNMP_binding"/>
    <property type="match status" value="1"/>
</dbReference>
<evidence type="ECO:0000256" key="5">
    <source>
        <dbReference type="ARBA" id="ARBA00022741"/>
    </source>
</evidence>
<proteinExistence type="inferred from homology"/>
<keyword evidence="16" id="KW-1185">Reference proteome</keyword>
<dbReference type="InterPro" id="IPR027417">
    <property type="entry name" value="P-loop_NTPase"/>
</dbReference>
<evidence type="ECO:0000259" key="14">
    <source>
        <dbReference type="PROSITE" id="PS50042"/>
    </source>
</evidence>
<dbReference type="Gene3D" id="3.40.50.300">
    <property type="entry name" value="P-loop containing nucleotide triphosphate hydrolases"/>
    <property type="match status" value="1"/>
</dbReference>
<feature type="compositionally biased region" description="Basic and acidic residues" evidence="12">
    <location>
        <begin position="8"/>
        <end position="30"/>
    </location>
</feature>
<dbReference type="CDD" id="cd04105">
    <property type="entry name" value="SR_beta"/>
    <property type="match status" value="1"/>
</dbReference>
<keyword evidence="11" id="KW-1071">Ligand-gated ion channel</keyword>
<dbReference type="STRING" id="286115.A0A507DBN2"/>
<evidence type="ECO:0000256" key="6">
    <source>
        <dbReference type="ARBA" id="ARBA00022824"/>
    </source>
</evidence>
<feature type="transmembrane region" description="Helical" evidence="13">
    <location>
        <begin position="453"/>
        <end position="477"/>
    </location>
</feature>